<sequence length="465" mass="47666">MIDRLAACSRASRRAVVIGSLLGVTMLSGCSSHAPHPDKLADSAQAALAKGDSAQAVTLAEQAVASDGRNASLRMLLGNAYLREGRFESARQAFSDAIELGEDSSRSALGLVLTDLALGHNAAAIDTLNTYGDVIPAADMGLALVMAGQTDRGVGVLTNAIRNGQNTPKVRQNLAYAYALNGSWSEAQIMAAQDVPADKVGARLQSWALTARPDDSRRRVAAMIGAPVRGDSGQPQALALANFPAPAQIAPAQAGAAPAPVQPAPAPAIVPASAHADAELPASDPSQSAVLARVDLPPSRPAAAVPAAAPVVPVRAPVVVHDAVVKPVAFHPTPAVRSVPMVKAPTGTGVETGGKTGVGTHLVQLGAFGSEDGAKRAWQHFSTHDPRLAGHRSLIVRVNVHGHDFWRVQAIGFVGQASANALCGSLRSHGDTCLVMAMNSAGRPGTIQTASAAPVHPLPARTARR</sequence>
<dbReference type="SUPFAM" id="SSF110997">
    <property type="entry name" value="Sporulation related repeat"/>
    <property type="match status" value="1"/>
</dbReference>
<dbReference type="GO" id="GO:0042834">
    <property type="term" value="F:peptidoglycan binding"/>
    <property type="evidence" value="ECO:0007669"/>
    <property type="project" value="InterPro"/>
</dbReference>
<keyword evidence="1" id="KW-0802">TPR repeat</keyword>
<name>F1Z7K4_9SPHN</name>
<protein>
    <submittedName>
        <fullName evidence="3">Tetratricopeptide TPR_4</fullName>
    </submittedName>
</protein>
<evidence type="ECO:0000313" key="4">
    <source>
        <dbReference type="Proteomes" id="UP000004728"/>
    </source>
</evidence>
<dbReference type="RefSeq" id="WP_008067719.1">
    <property type="nucleotide sequence ID" value="NZ_AQWK01000013.1"/>
</dbReference>
<dbReference type="AlphaFoldDB" id="F1Z7K4"/>
<dbReference type="Gene3D" id="3.30.70.1070">
    <property type="entry name" value="Sporulation related repeat"/>
    <property type="match status" value="1"/>
</dbReference>
<dbReference type="Gene3D" id="1.25.40.10">
    <property type="entry name" value="Tetratricopeptide repeat domain"/>
    <property type="match status" value="1"/>
</dbReference>
<dbReference type="eggNOG" id="COG3087">
    <property type="taxonomic scope" value="Bacteria"/>
</dbReference>
<dbReference type="InParanoid" id="F1Z7K4"/>
<gene>
    <name evidence="3" type="ORF">Y88_1550</name>
</gene>
<comment type="caution">
    <text evidence="3">The sequence shown here is derived from an EMBL/GenBank/DDBJ whole genome shotgun (WGS) entry which is preliminary data.</text>
</comment>
<dbReference type="STRING" id="983920.Y88_1550"/>
<proteinExistence type="predicted"/>
<feature type="repeat" description="TPR" evidence="1">
    <location>
        <begin position="71"/>
        <end position="104"/>
    </location>
</feature>
<dbReference type="EMBL" id="AEWJ01000033">
    <property type="protein sequence ID" value="EGD59395.1"/>
    <property type="molecule type" value="Genomic_DNA"/>
</dbReference>
<dbReference type="PROSITE" id="PS50005">
    <property type="entry name" value="TPR"/>
    <property type="match status" value="1"/>
</dbReference>
<dbReference type="PROSITE" id="PS51724">
    <property type="entry name" value="SPOR"/>
    <property type="match status" value="1"/>
</dbReference>
<dbReference type="InterPro" id="IPR011990">
    <property type="entry name" value="TPR-like_helical_dom_sf"/>
</dbReference>
<dbReference type="InterPro" id="IPR019734">
    <property type="entry name" value="TPR_rpt"/>
</dbReference>
<dbReference type="Pfam" id="PF13432">
    <property type="entry name" value="TPR_16"/>
    <property type="match status" value="1"/>
</dbReference>
<dbReference type="Proteomes" id="UP000004728">
    <property type="component" value="Unassembled WGS sequence"/>
</dbReference>
<reference evidence="3 4" key="1">
    <citation type="journal article" date="2012" name="J. Bacteriol.">
        <title>Draft Genome Sequence of Novosphingobium nitrogenifigens Y88T.</title>
        <authorList>
            <person name="Strabala T.J."/>
            <person name="Macdonald L."/>
            <person name="Liu V."/>
            <person name="Smit A.M."/>
        </authorList>
    </citation>
    <scope>NUCLEOTIDE SEQUENCE [LARGE SCALE GENOMIC DNA]</scope>
    <source>
        <strain evidence="3 4">DSM 19370</strain>
    </source>
</reference>
<dbReference type="OrthoDB" id="7388953at2"/>
<dbReference type="HOGENOM" id="CLU_602553_0_0_5"/>
<accession>F1Z7K4</accession>
<dbReference type="PROSITE" id="PS51257">
    <property type="entry name" value="PROKAR_LIPOPROTEIN"/>
    <property type="match status" value="1"/>
</dbReference>
<organism evidence="3 4">
    <name type="scientific">Novosphingobium nitrogenifigens DSM 19370</name>
    <dbReference type="NCBI Taxonomy" id="983920"/>
    <lineage>
        <taxon>Bacteria</taxon>
        <taxon>Pseudomonadati</taxon>
        <taxon>Pseudomonadota</taxon>
        <taxon>Alphaproteobacteria</taxon>
        <taxon>Sphingomonadales</taxon>
        <taxon>Sphingomonadaceae</taxon>
        <taxon>Novosphingobium</taxon>
    </lineage>
</organism>
<dbReference type="SUPFAM" id="SSF48452">
    <property type="entry name" value="TPR-like"/>
    <property type="match status" value="1"/>
</dbReference>
<feature type="domain" description="SPOR" evidence="2">
    <location>
        <begin position="355"/>
        <end position="438"/>
    </location>
</feature>
<evidence type="ECO:0000313" key="3">
    <source>
        <dbReference type="EMBL" id="EGD59395.1"/>
    </source>
</evidence>
<evidence type="ECO:0000256" key="1">
    <source>
        <dbReference type="PROSITE-ProRule" id="PRU00339"/>
    </source>
</evidence>
<dbReference type="InterPro" id="IPR036680">
    <property type="entry name" value="SPOR-like_sf"/>
</dbReference>
<dbReference type="eggNOG" id="COG5010">
    <property type="taxonomic scope" value="Bacteria"/>
</dbReference>
<dbReference type="SMART" id="SM00028">
    <property type="entry name" value="TPR"/>
    <property type="match status" value="2"/>
</dbReference>
<evidence type="ECO:0000259" key="2">
    <source>
        <dbReference type="PROSITE" id="PS51724"/>
    </source>
</evidence>
<dbReference type="InterPro" id="IPR007730">
    <property type="entry name" value="SPOR-like_dom"/>
</dbReference>
<keyword evidence="4" id="KW-1185">Reference proteome</keyword>
<dbReference type="Pfam" id="PF05036">
    <property type="entry name" value="SPOR"/>
    <property type="match status" value="1"/>
</dbReference>